<dbReference type="PANTHER" id="PTHR19879:SF9">
    <property type="entry name" value="TRANSCRIPTION INITIATION FACTOR TFIID SUBUNIT 5"/>
    <property type="match status" value="1"/>
</dbReference>
<comment type="caution">
    <text evidence="4">The sequence shown here is derived from an EMBL/GenBank/DDBJ whole genome shotgun (WGS) entry which is preliminary data.</text>
</comment>
<feature type="repeat" description="WD" evidence="3">
    <location>
        <begin position="5"/>
        <end position="46"/>
    </location>
</feature>
<dbReference type="InterPro" id="IPR019775">
    <property type="entry name" value="WD40_repeat_CS"/>
</dbReference>
<accession>A0A402BF97</accession>
<dbReference type="SMART" id="SM00320">
    <property type="entry name" value="WD40"/>
    <property type="match status" value="2"/>
</dbReference>
<dbReference type="Proteomes" id="UP000287171">
    <property type="component" value="Unassembled WGS sequence"/>
</dbReference>
<dbReference type="SUPFAM" id="SSF50978">
    <property type="entry name" value="WD40 repeat-like"/>
    <property type="match status" value="1"/>
</dbReference>
<dbReference type="AlphaFoldDB" id="A0A402BF97"/>
<dbReference type="PROSITE" id="PS50294">
    <property type="entry name" value="WD_REPEATS_REGION"/>
    <property type="match status" value="2"/>
</dbReference>
<dbReference type="PROSITE" id="PS50082">
    <property type="entry name" value="WD_REPEATS_2"/>
    <property type="match status" value="2"/>
</dbReference>
<dbReference type="Gene3D" id="2.130.10.10">
    <property type="entry name" value="YVTN repeat-like/Quinoprotein amine dehydrogenase"/>
    <property type="match status" value="1"/>
</dbReference>
<evidence type="ECO:0000256" key="2">
    <source>
        <dbReference type="ARBA" id="ARBA00022737"/>
    </source>
</evidence>
<dbReference type="PANTHER" id="PTHR19879">
    <property type="entry name" value="TRANSCRIPTION INITIATION FACTOR TFIID"/>
    <property type="match status" value="1"/>
</dbReference>
<name>A0A402BF97_9CHLR</name>
<evidence type="ECO:0000256" key="3">
    <source>
        <dbReference type="PROSITE-ProRule" id="PRU00221"/>
    </source>
</evidence>
<dbReference type="EMBL" id="BIFT01000002">
    <property type="protein sequence ID" value="GCE29927.1"/>
    <property type="molecule type" value="Genomic_DNA"/>
</dbReference>
<dbReference type="InterPro" id="IPR036322">
    <property type="entry name" value="WD40_repeat_dom_sf"/>
</dbReference>
<protein>
    <submittedName>
        <fullName evidence="4">Uncharacterized protein</fullName>
    </submittedName>
</protein>
<keyword evidence="5" id="KW-1185">Reference proteome</keyword>
<evidence type="ECO:0000313" key="5">
    <source>
        <dbReference type="Proteomes" id="UP000287171"/>
    </source>
</evidence>
<evidence type="ECO:0000313" key="4">
    <source>
        <dbReference type="EMBL" id="GCE29927.1"/>
    </source>
</evidence>
<organism evidence="4 5">
    <name type="scientific">Dictyobacter alpinus</name>
    <dbReference type="NCBI Taxonomy" id="2014873"/>
    <lineage>
        <taxon>Bacteria</taxon>
        <taxon>Bacillati</taxon>
        <taxon>Chloroflexota</taxon>
        <taxon>Ktedonobacteria</taxon>
        <taxon>Ktedonobacterales</taxon>
        <taxon>Dictyobacteraceae</taxon>
        <taxon>Dictyobacter</taxon>
    </lineage>
</organism>
<feature type="repeat" description="WD" evidence="3">
    <location>
        <begin position="47"/>
        <end position="88"/>
    </location>
</feature>
<dbReference type="PROSITE" id="PS00678">
    <property type="entry name" value="WD_REPEATS_1"/>
    <property type="match status" value="1"/>
</dbReference>
<keyword evidence="1 3" id="KW-0853">WD repeat</keyword>
<dbReference type="InterPro" id="IPR015943">
    <property type="entry name" value="WD40/YVTN_repeat-like_dom_sf"/>
</dbReference>
<gene>
    <name evidence="4" type="ORF">KDA_54110</name>
</gene>
<dbReference type="InterPro" id="IPR001680">
    <property type="entry name" value="WD40_rpt"/>
</dbReference>
<reference evidence="5" key="1">
    <citation type="submission" date="2018-12" db="EMBL/GenBank/DDBJ databases">
        <title>Tengunoibacter tsumagoiensis gen. nov., sp. nov., Dictyobacter kobayashii sp. nov., D. alpinus sp. nov., and D. joshuensis sp. nov. and description of Dictyobacteraceae fam. nov. within the order Ktedonobacterales isolated from Tengu-no-mugimeshi.</title>
        <authorList>
            <person name="Wang C.M."/>
            <person name="Zheng Y."/>
            <person name="Sakai Y."/>
            <person name="Toyoda A."/>
            <person name="Minakuchi Y."/>
            <person name="Abe K."/>
            <person name="Yokota A."/>
            <person name="Yabe S."/>
        </authorList>
    </citation>
    <scope>NUCLEOTIDE SEQUENCE [LARGE SCALE GENOMIC DNA]</scope>
    <source>
        <strain evidence="5">Uno16</strain>
    </source>
</reference>
<dbReference type="RefSeq" id="WP_246039253.1">
    <property type="nucleotide sequence ID" value="NZ_BIFT01000002.1"/>
</dbReference>
<sequence>MPGRSDGSQWHTYALTWAPDGATLVSGGGDGMLRWWDVARKECVRFCEAHQGTVQSLMVSPDGTLLASCGDDGALLLWELNSGKRVQLLRRDRPYERLNITGIHGLSQAQKAALHALGALDNEAGLSLYSP</sequence>
<proteinExistence type="predicted"/>
<keyword evidence="2" id="KW-0677">Repeat</keyword>
<evidence type="ECO:0000256" key="1">
    <source>
        <dbReference type="ARBA" id="ARBA00022574"/>
    </source>
</evidence>
<dbReference type="Pfam" id="PF00400">
    <property type="entry name" value="WD40"/>
    <property type="match status" value="2"/>
</dbReference>